<name>A0ABS9WD64_9ACTN</name>
<keyword evidence="4" id="KW-1185">Reference proteome</keyword>
<dbReference type="InterPro" id="IPR001845">
    <property type="entry name" value="HTH_ArsR_DNA-bd_dom"/>
</dbReference>
<proteinExistence type="predicted"/>
<gene>
    <name evidence="3" type="ORF">LPT13_00320</name>
</gene>
<protein>
    <submittedName>
        <fullName evidence="3">Fic family protein</fullName>
    </submittedName>
</protein>
<feature type="domain" description="HTH arsR-type" evidence="1">
    <location>
        <begin position="309"/>
        <end position="400"/>
    </location>
</feature>
<dbReference type="PANTHER" id="PTHR13504">
    <property type="entry name" value="FIDO DOMAIN-CONTAINING PROTEIN DDB_G0283145"/>
    <property type="match status" value="1"/>
</dbReference>
<dbReference type="InterPro" id="IPR036597">
    <property type="entry name" value="Fido-like_dom_sf"/>
</dbReference>
<dbReference type="InterPro" id="IPR011991">
    <property type="entry name" value="ArsR-like_HTH"/>
</dbReference>
<dbReference type="RefSeq" id="WP_242162398.1">
    <property type="nucleotide sequence ID" value="NZ_JAJMLW010000001.1"/>
</dbReference>
<dbReference type="Gene3D" id="1.10.10.10">
    <property type="entry name" value="Winged helix-like DNA-binding domain superfamily/Winged helix DNA-binding domain"/>
    <property type="match status" value="1"/>
</dbReference>
<dbReference type="PANTHER" id="PTHR13504:SF40">
    <property type="entry name" value="FIDO DOMAIN-CONTAINING PROTEIN"/>
    <property type="match status" value="1"/>
</dbReference>
<dbReference type="InterPro" id="IPR003812">
    <property type="entry name" value="Fido"/>
</dbReference>
<evidence type="ECO:0000259" key="2">
    <source>
        <dbReference type="PROSITE" id="PS51459"/>
    </source>
</evidence>
<dbReference type="Pfam" id="PF02661">
    <property type="entry name" value="Fic"/>
    <property type="match status" value="1"/>
</dbReference>
<organism evidence="3 4">
    <name type="scientific">Adlercreutzia faecimuris</name>
    <dbReference type="NCBI Taxonomy" id="2897341"/>
    <lineage>
        <taxon>Bacteria</taxon>
        <taxon>Bacillati</taxon>
        <taxon>Actinomycetota</taxon>
        <taxon>Coriobacteriia</taxon>
        <taxon>Eggerthellales</taxon>
        <taxon>Eggerthellaceae</taxon>
        <taxon>Adlercreutzia</taxon>
    </lineage>
</organism>
<dbReference type="PROSITE" id="PS50987">
    <property type="entry name" value="HTH_ARSR_2"/>
    <property type="match status" value="1"/>
</dbReference>
<dbReference type="InterPro" id="IPR040198">
    <property type="entry name" value="Fido_containing"/>
</dbReference>
<dbReference type="Proteomes" id="UP001430755">
    <property type="component" value="Unassembled WGS sequence"/>
</dbReference>
<dbReference type="SUPFAM" id="SSF46785">
    <property type="entry name" value="Winged helix' DNA-binding domain"/>
    <property type="match status" value="1"/>
</dbReference>
<dbReference type="PROSITE" id="PS51459">
    <property type="entry name" value="FIDO"/>
    <property type="match status" value="1"/>
</dbReference>
<dbReference type="Gene3D" id="1.10.3290.10">
    <property type="entry name" value="Fido-like domain"/>
    <property type="match status" value="1"/>
</dbReference>
<evidence type="ECO:0000259" key="1">
    <source>
        <dbReference type="PROSITE" id="PS50987"/>
    </source>
</evidence>
<comment type="caution">
    <text evidence="3">The sequence shown here is derived from an EMBL/GenBank/DDBJ whole genome shotgun (WGS) entry which is preliminary data.</text>
</comment>
<reference evidence="3" key="1">
    <citation type="submission" date="2021-11" db="EMBL/GenBank/DDBJ databases">
        <title>A Novel Adlercreutzia Species, isolated from a Allomyrina dichotoma larva feces.</title>
        <authorList>
            <person name="Suh M.K."/>
        </authorList>
    </citation>
    <scope>NUCLEOTIDE SEQUENCE</scope>
    <source>
        <strain evidence="3">JBNU-10</strain>
    </source>
</reference>
<dbReference type="SUPFAM" id="SSF140931">
    <property type="entry name" value="Fic-like"/>
    <property type="match status" value="1"/>
</dbReference>
<dbReference type="InterPro" id="IPR036390">
    <property type="entry name" value="WH_DNA-bd_sf"/>
</dbReference>
<dbReference type="EMBL" id="JAJMLW010000001">
    <property type="protein sequence ID" value="MCI2240805.1"/>
    <property type="molecule type" value="Genomic_DNA"/>
</dbReference>
<accession>A0ABS9WD64</accession>
<dbReference type="InterPro" id="IPR036388">
    <property type="entry name" value="WH-like_DNA-bd_sf"/>
</dbReference>
<sequence length="400" mass="45295">MAYKDFRKLFHDPTSNADAVYESRLSDPRTLHLGTTVAGAPAFVFMAPELYDALLEAARLDKEILKLELSLPGRALDSYRDSCLIDEIVLTNEIEGVRSTRREIGEVLERLRENDRHGRFLGIVQKYALLESRPDIAVSTCDDIRAIYDDLVLAEVSAATPECVPDGRWFRTKIVHVVDQAGIPIHDGLEPESRIIDEMNNALGLLNDDGIDLLVRVALFHFLFGYIHPFYDGNGRTNRFISSYLISQEYEPIVGLGISYAVKNDINKYYKAFTTCEHTLNRGDLTPFVIAFCEIIVQAMRNLRDSLAEKRTAFEQHLETTDRLLPPESRDVAEVLVTATLFSFEGIGTAAMARVLGISRQTLYKRLEPLRKLGLIESFKIGRKTHYALNRERLAELAER</sequence>
<feature type="domain" description="Fido" evidence="2">
    <location>
        <begin position="139"/>
        <end position="291"/>
    </location>
</feature>
<dbReference type="CDD" id="cd00090">
    <property type="entry name" value="HTH_ARSR"/>
    <property type="match status" value="1"/>
</dbReference>
<evidence type="ECO:0000313" key="4">
    <source>
        <dbReference type="Proteomes" id="UP001430755"/>
    </source>
</evidence>
<evidence type="ECO:0000313" key="3">
    <source>
        <dbReference type="EMBL" id="MCI2240805.1"/>
    </source>
</evidence>